<name>A0A0D2MVD0_9CHLO</name>
<evidence type="ECO:0000313" key="2">
    <source>
        <dbReference type="Proteomes" id="UP000054498"/>
    </source>
</evidence>
<proteinExistence type="predicted"/>
<protein>
    <submittedName>
        <fullName evidence="1">Uncharacterized protein</fullName>
    </submittedName>
</protein>
<dbReference type="KEGG" id="mng:MNEG_3485"/>
<dbReference type="EMBL" id="KK100659">
    <property type="protein sequence ID" value="KIZ04472.1"/>
    <property type="molecule type" value="Genomic_DNA"/>
</dbReference>
<dbReference type="RefSeq" id="XP_013903491.1">
    <property type="nucleotide sequence ID" value="XM_014048037.1"/>
</dbReference>
<dbReference type="AlphaFoldDB" id="A0A0D2MVD0"/>
<reference evidence="1 2" key="1">
    <citation type="journal article" date="2013" name="BMC Genomics">
        <title>Reconstruction of the lipid metabolism for the microalga Monoraphidium neglectum from its genome sequence reveals characteristics suitable for biofuel production.</title>
        <authorList>
            <person name="Bogen C."/>
            <person name="Al-Dilaimi A."/>
            <person name="Albersmeier A."/>
            <person name="Wichmann J."/>
            <person name="Grundmann M."/>
            <person name="Rupp O."/>
            <person name="Lauersen K.J."/>
            <person name="Blifernez-Klassen O."/>
            <person name="Kalinowski J."/>
            <person name="Goesmann A."/>
            <person name="Mussgnug J.H."/>
            <person name="Kruse O."/>
        </authorList>
    </citation>
    <scope>NUCLEOTIDE SEQUENCE [LARGE SCALE GENOMIC DNA]</scope>
    <source>
        <strain evidence="1 2">SAG 48.87</strain>
    </source>
</reference>
<keyword evidence="2" id="KW-1185">Reference proteome</keyword>
<dbReference type="Proteomes" id="UP000054498">
    <property type="component" value="Unassembled WGS sequence"/>
</dbReference>
<dbReference type="GeneID" id="25736363"/>
<dbReference type="OrthoDB" id="10263385at2759"/>
<organism evidence="1 2">
    <name type="scientific">Monoraphidium neglectum</name>
    <dbReference type="NCBI Taxonomy" id="145388"/>
    <lineage>
        <taxon>Eukaryota</taxon>
        <taxon>Viridiplantae</taxon>
        <taxon>Chlorophyta</taxon>
        <taxon>core chlorophytes</taxon>
        <taxon>Chlorophyceae</taxon>
        <taxon>CS clade</taxon>
        <taxon>Sphaeropleales</taxon>
        <taxon>Selenastraceae</taxon>
        <taxon>Monoraphidium</taxon>
    </lineage>
</organism>
<accession>A0A0D2MVD0</accession>
<sequence length="56" mass="6492">MILQRAYEDAEFYNCILEVRKNPTPATLEKWINHPTLGPLVEEIFQAIKSKSMGQQ</sequence>
<gene>
    <name evidence="1" type="ORF">MNEG_3485</name>
</gene>
<evidence type="ECO:0000313" key="1">
    <source>
        <dbReference type="EMBL" id="KIZ04472.1"/>
    </source>
</evidence>